<dbReference type="AlphaFoldDB" id="A0AAN9LSH9"/>
<sequence>MLQARTFAKKEGLGFGPCTPGVAMGRDLHEWCVPSYSRASKEAITSARSVFDKEAYSRTDSHRHWPLPVVHLGSHIIGTRPALLRSFFPLKDKFPRSELGSPRCALESIVRVVGAGDRSITLNYLRLNLMTHSLGVLARAAMWLLEVGSLNLSYTSVDYPSLLWIFCIQARPCVVSPLWLGYAANQFTAQLVVMSAGFPASLAVRNVIQDRYPDTVNSNLHGSLFCTKTETLTRFHVGINDISKQKSLSYGNFENHLRDQRKKLIDGEKGFKEEVEPSLEREKMGAARSLRLVEWREVFYYECLCSILQEEGECVEPPMGCPQEGMVLRAAEDKDPPLKLWGKVGTPIPVRPAEATTLPLAQALAHTGLSVIGAFKRLYRVLEFRHRVYLQTYYRMHLRVLQAPWMVSTRSNDHLLDIIFYILITMGQCPRRNLWIACGKLTIQGAPFGHSEIASFLLASQAHSYREIDRANRAPPANVVKLQEIGPEMTLQLVKGDLDEEGIEFDEDVEEQKEDPCTLAIATSYEVKVVSSRVTSQLGQCTFGPYESGTGSKSKATSPVYMSKGAFQRETGLELVDHRRLLIVFSSLFLSQDSYSLDRHFLMPRLLGLKSSQGADSYYFACSELQLFPKDGISLLFLAPKNEPLKETVLDNWSQSTPYFRGVLTSTYVLPD</sequence>
<organism evidence="1 2">
    <name type="scientific">Canavalia gladiata</name>
    <name type="common">Sword bean</name>
    <name type="synonym">Dolichos gladiatus</name>
    <dbReference type="NCBI Taxonomy" id="3824"/>
    <lineage>
        <taxon>Eukaryota</taxon>
        <taxon>Viridiplantae</taxon>
        <taxon>Streptophyta</taxon>
        <taxon>Embryophyta</taxon>
        <taxon>Tracheophyta</taxon>
        <taxon>Spermatophyta</taxon>
        <taxon>Magnoliopsida</taxon>
        <taxon>eudicotyledons</taxon>
        <taxon>Gunneridae</taxon>
        <taxon>Pentapetalae</taxon>
        <taxon>rosids</taxon>
        <taxon>fabids</taxon>
        <taxon>Fabales</taxon>
        <taxon>Fabaceae</taxon>
        <taxon>Papilionoideae</taxon>
        <taxon>50 kb inversion clade</taxon>
        <taxon>NPAAA clade</taxon>
        <taxon>indigoferoid/millettioid clade</taxon>
        <taxon>Phaseoleae</taxon>
        <taxon>Canavalia</taxon>
    </lineage>
</organism>
<name>A0AAN9LSH9_CANGL</name>
<comment type="caution">
    <text evidence="1">The sequence shown here is derived from an EMBL/GenBank/DDBJ whole genome shotgun (WGS) entry which is preliminary data.</text>
</comment>
<reference evidence="1 2" key="1">
    <citation type="submission" date="2024-01" db="EMBL/GenBank/DDBJ databases">
        <title>The genomes of 5 underutilized Papilionoideae crops provide insights into root nodulation and disease resistanc.</title>
        <authorList>
            <person name="Jiang F."/>
        </authorList>
    </citation>
    <scope>NUCLEOTIDE SEQUENCE [LARGE SCALE GENOMIC DNA]</scope>
    <source>
        <strain evidence="1">LVBAO_FW01</strain>
        <tissue evidence="1">Leaves</tissue>
    </source>
</reference>
<keyword evidence="2" id="KW-1185">Reference proteome</keyword>
<proteinExistence type="predicted"/>
<dbReference type="Proteomes" id="UP001367508">
    <property type="component" value="Unassembled WGS sequence"/>
</dbReference>
<evidence type="ECO:0000313" key="1">
    <source>
        <dbReference type="EMBL" id="KAK7338768.1"/>
    </source>
</evidence>
<dbReference type="EMBL" id="JAYMYQ010000004">
    <property type="protein sequence ID" value="KAK7338768.1"/>
    <property type="molecule type" value="Genomic_DNA"/>
</dbReference>
<accession>A0AAN9LSH9</accession>
<evidence type="ECO:0000313" key="2">
    <source>
        <dbReference type="Proteomes" id="UP001367508"/>
    </source>
</evidence>
<protein>
    <submittedName>
        <fullName evidence="1">Uncharacterized protein</fullName>
    </submittedName>
</protein>
<gene>
    <name evidence="1" type="ORF">VNO77_19399</name>
</gene>